<comment type="caution">
    <text evidence="2">The sequence shown here is derived from an EMBL/GenBank/DDBJ whole genome shotgun (WGS) entry which is preliminary data.</text>
</comment>
<feature type="compositionally biased region" description="Polar residues" evidence="1">
    <location>
        <begin position="86"/>
        <end position="103"/>
    </location>
</feature>
<accession>A0A1M2W341</accession>
<proteinExistence type="predicted"/>
<evidence type="ECO:0000256" key="1">
    <source>
        <dbReference type="SAM" id="MobiDB-lite"/>
    </source>
</evidence>
<feature type="compositionally biased region" description="Basic residues" evidence="1">
    <location>
        <begin position="119"/>
        <end position="131"/>
    </location>
</feature>
<evidence type="ECO:0000313" key="3">
    <source>
        <dbReference type="Proteomes" id="UP000184267"/>
    </source>
</evidence>
<protein>
    <submittedName>
        <fullName evidence="2">Uncharacterized protein</fullName>
    </submittedName>
</protein>
<sequence length="143" mass="15034">MLPSTQAKARGPASSVATSASSGSSKASPCIRAAGSRRQRTREWAYASYGGGHSAPGLSLGRAIGHAENTRLPPARRYGAKRKSRLSSVTLWARMPTTTTRRSAGSAMIYQDGSEGHARAGKPHTRHRHIGRATAPGTPPATF</sequence>
<gene>
    <name evidence="2" type="ORF">TRAPUB_9311</name>
</gene>
<dbReference type="AlphaFoldDB" id="A0A1M2W341"/>
<evidence type="ECO:0000313" key="2">
    <source>
        <dbReference type="EMBL" id="OJT14200.1"/>
    </source>
</evidence>
<dbReference type="EMBL" id="MNAD01000321">
    <property type="protein sequence ID" value="OJT14200.1"/>
    <property type="molecule type" value="Genomic_DNA"/>
</dbReference>
<dbReference type="Proteomes" id="UP000184267">
    <property type="component" value="Unassembled WGS sequence"/>
</dbReference>
<feature type="region of interest" description="Disordered" evidence="1">
    <location>
        <begin position="1"/>
        <end position="39"/>
    </location>
</feature>
<feature type="compositionally biased region" description="Low complexity" evidence="1">
    <location>
        <begin position="13"/>
        <end position="28"/>
    </location>
</feature>
<name>A0A1M2W341_TRAPU</name>
<keyword evidence="3" id="KW-1185">Reference proteome</keyword>
<organism evidence="2 3">
    <name type="scientific">Trametes pubescens</name>
    <name type="common">White-rot fungus</name>
    <dbReference type="NCBI Taxonomy" id="154538"/>
    <lineage>
        <taxon>Eukaryota</taxon>
        <taxon>Fungi</taxon>
        <taxon>Dikarya</taxon>
        <taxon>Basidiomycota</taxon>
        <taxon>Agaricomycotina</taxon>
        <taxon>Agaricomycetes</taxon>
        <taxon>Polyporales</taxon>
        <taxon>Polyporaceae</taxon>
        <taxon>Trametes</taxon>
    </lineage>
</organism>
<feature type="region of interest" description="Disordered" evidence="1">
    <location>
        <begin position="69"/>
        <end position="143"/>
    </location>
</feature>
<reference evidence="2 3" key="1">
    <citation type="submission" date="2016-10" db="EMBL/GenBank/DDBJ databases">
        <title>Genome sequence of the basidiomycete white-rot fungus Trametes pubescens.</title>
        <authorList>
            <person name="Makela M.R."/>
            <person name="Granchi Z."/>
            <person name="Peng M."/>
            <person name="De Vries R.P."/>
            <person name="Grigoriev I."/>
            <person name="Riley R."/>
            <person name="Hilden K."/>
        </authorList>
    </citation>
    <scope>NUCLEOTIDE SEQUENCE [LARGE SCALE GENOMIC DNA]</scope>
    <source>
        <strain evidence="2 3">FBCC735</strain>
    </source>
</reference>